<evidence type="ECO:0000313" key="8">
    <source>
        <dbReference type="Proteomes" id="UP001596066"/>
    </source>
</evidence>
<dbReference type="EMBL" id="JBHSOC010000047">
    <property type="protein sequence ID" value="MFC5644464.1"/>
    <property type="molecule type" value="Genomic_DNA"/>
</dbReference>
<keyword evidence="8" id="KW-1185">Reference proteome</keyword>
<dbReference type="InterPro" id="IPR038658">
    <property type="entry name" value="SsgB_sf"/>
</dbReference>
<reference evidence="8" key="1">
    <citation type="journal article" date="2019" name="Int. J. Syst. Evol. Microbiol.">
        <title>The Global Catalogue of Microorganisms (GCM) 10K type strain sequencing project: providing services to taxonomists for standard genome sequencing and annotation.</title>
        <authorList>
            <consortium name="The Broad Institute Genomics Platform"/>
            <consortium name="The Broad Institute Genome Sequencing Center for Infectious Disease"/>
            <person name="Wu L."/>
            <person name="Ma J."/>
        </authorList>
    </citation>
    <scope>NUCLEOTIDE SEQUENCE [LARGE SCALE GENOMIC DNA]</scope>
    <source>
        <strain evidence="8">CGMCC 4.1622</strain>
    </source>
</reference>
<accession>A0ABW0VI45</accession>
<evidence type="ECO:0000256" key="3">
    <source>
        <dbReference type="ARBA" id="ARBA00022618"/>
    </source>
</evidence>
<keyword evidence="4" id="KW-0749">Sporulation</keyword>
<dbReference type="Gene3D" id="2.30.31.20">
    <property type="entry name" value="Sporulation-specific cell division protein SsgB"/>
    <property type="match status" value="1"/>
</dbReference>
<name>A0ABW0VI45_9ACTN</name>
<gene>
    <name evidence="7" type="ORF">ACFPZF_24260</name>
</gene>
<evidence type="ECO:0000256" key="1">
    <source>
        <dbReference type="ARBA" id="ARBA00004431"/>
    </source>
</evidence>
<protein>
    <submittedName>
        <fullName evidence="7">SsgA family sporulation/cell division regulator</fullName>
    </submittedName>
</protein>
<comment type="similarity">
    <text evidence="2">Belongs to the SsgA family.</text>
</comment>
<dbReference type="Proteomes" id="UP001596066">
    <property type="component" value="Unassembled WGS sequence"/>
</dbReference>
<keyword evidence="5" id="KW-0717">Septation</keyword>
<dbReference type="Pfam" id="PF04686">
    <property type="entry name" value="SsgA"/>
    <property type="match status" value="1"/>
</dbReference>
<dbReference type="InterPro" id="IPR006776">
    <property type="entry name" value="SsgB"/>
</dbReference>
<dbReference type="RefSeq" id="WP_346142869.1">
    <property type="nucleotide sequence ID" value="NZ_BAAAUA010000011.1"/>
</dbReference>
<evidence type="ECO:0000256" key="6">
    <source>
        <dbReference type="ARBA" id="ARBA00023306"/>
    </source>
</evidence>
<keyword evidence="3" id="KW-0132">Cell division</keyword>
<sequence>MSGTPAVIDQLVHARLLLTTHRSAPLRVTLRYRADDPLALRMLFPAEYTLDGDEDPWDAGPEPDPAPTGTEIEWVFARHLLAAGLDLPAGIGDVHVRPAAGGWTMVELRSAEGTALLRFESAALSRFLWRSYVVVPEGQELRGLDPDRELAELLG</sequence>
<evidence type="ECO:0000256" key="4">
    <source>
        <dbReference type="ARBA" id="ARBA00022969"/>
    </source>
</evidence>
<organism evidence="7 8">
    <name type="scientific">Kitasatospora cinereorecta</name>
    <dbReference type="NCBI Taxonomy" id="285560"/>
    <lineage>
        <taxon>Bacteria</taxon>
        <taxon>Bacillati</taxon>
        <taxon>Actinomycetota</taxon>
        <taxon>Actinomycetes</taxon>
        <taxon>Kitasatosporales</taxon>
        <taxon>Streptomycetaceae</taxon>
        <taxon>Kitasatospora</taxon>
    </lineage>
</organism>
<evidence type="ECO:0000313" key="7">
    <source>
        <dbReference type="EMBL" id="MFC5644464.1"/>
    </source>
</evidence>
<evidence type="ECO:0000256" key="5">
    <source>
        <dbReference type="ARBA" id="ARBA00023210"/>
    </source>
</evidence>
<keyword evidence="6" id="KW-0131">Cell cycle</keyword>
<evidence type="ECO:0000256" key="2">
    <source>
        <dbReference type="ARBA" id="ARBA00009323"/>
    </source>
</evidence>
<comment type="subcellular location">
    <subcellularLocation>
        <location evidence="1">Cell septum</location>
    </subcellularLocation>
</comment>
<proteinExistence type="inferred from homology"/>
<comment type="caution">
    <text evidence="7">The sequence shown here is derived from an EMBL/GenBank/DDBJ whole genome shotgun (WGS) entry which is preliminary data.</text>
</comment>